<evidence type="ECO:0000313" key="10">
    <source>
        <dbReference type="EMBL" id="CCK72837.1"/>
    </source>
</evidence>
<feature type="compositionally biased region" description="Basic and acidic residues" evidence="8">
    <location>
        <begin position="1001"/>
        <end position="1014"/>
    </location>
</feature>
<dbReference type="InterPro" id="IPR028889">
    <property type="entry name" value="USP"/>
</dbReference>
<organism evidence="10 11">
    <name type="scientific">Huiozyma naganishii (strain ATCC MYA-139 / BCRC 22969 / CBS 8797 / KCTC 17520 / NBRC 10181 / NCYC 3082 / Yp74L-3)</name>
    <name type="common">Yeast</name>
    <name type="synonym">Kazachstania naganishii</name>
    <dbReference type="NCBI Taxonomy" id="1071383"/>
    <lineage>
        <taxon>Eukaryota</taxon>
        <taxon>Fungi</taxon>
        <taxon>Dikarya</taxon>
        <taxon>Ascomycota</taxon>
        <taxon>Saccharomycotina</taxon>
        <taxon>Saccharomycetes</taxon>
        <taxon>Saccharomycetales</taxon>
        <taxon>Saccharomycetaceae</taxon>
        <taxon>Huiozyma</taxon>
    </lineage>
</organism>
<feature type="region of interest" description="Disordered" evidence="8">
    <location>
        <begin position="993"/>
        <end position="1014"/>
    </location>
</feature>
<dbReference type="OrthoDB" id="292964at2759"/>
<feature type="region of interest" description="Disordered" evidence="8">
    <location>
        <begin position="935"/>
        <end position="957"/>
    </location>
</feature>
<dbReference type="EMBL" id="HE978325">
    <property type="protein sequence ID" value="CCK72837.1"/>
    <property type="molecule type" value="Genomic_DNA"/>
</dbReference>
<dbReference type="PANTHER" id="PTHR21646">
    <property type="entry name" value="UBIQUITIN CARBOXYL-TERMINAL HYDROLASE"/>
    <property type="match status" value="1"/>
</dbReference>
<dbReference type="GeneID" id="34528610"/>
<evidence type="ECO:0000256" key="6">
    <source>
        <dbReference type="ARBA" id="ARBA00022801"/>
    </source>
</evidence>
<dbReference type="GO" id="GO:0006508">
    <property type="term" value="P:proteolysis"/>
    <property type="evidence" value="ECO:0007669"/>
    <property type="project" value="UniProtKB-KW"/>
</dbReference>
<dbReference type="Gene3D" id="3.90.70.10">
    <property type="entry name" value="Cysteine proteinases"/>
    <property type="match status" value="1"/>
</dbReference>
<dbReference type="GO" id="GO:0016579">
    <property type="term" value="P:protein deubiquitination"/>
    <property type="evidence" value="ECO:0007669"/>
    <property type="project" value="EnsemblFungi"/>
</dbReference>
<dbReference type="InterPro" id="IPR001394">
    <property type="entry name" value="Peptidase_C19_UCH"/>
</dbReference>
<dbReference type="OMA" id="NAWDCPK"/>
<feature type="region of interest" description="Disordered" evidence="8">
    <location>
        <begin position="330"/>
        <end position="353"/>
    </location>
</feature>
<dbReference type="HOGENOM" id="CLU_004122_0_0_1"/>
<keyword evidence="4" id="KW-0645">Protease</keyword>
<dbReference type="PROSITE" id="PS00972">
    <property type="entry name" value="USP_1"/>
    <property type="match status" value="1"/>
</dbReference>
<dbReference type="Proteomes" id="UP000006310">
    <property type="component" value="Chromosome 12"/>
</dbReference>
<evidence type="ECO:0000256" key="3">
    <source>
        <dbReference type="ARBA" id="ARBA00012759"/>
    </source>
</evidence>
<dbReference type="STRING" id="1071383.J7S3V1"/>
<dbReference type="RefSeq" id="XP_022467081.1">
    <property type="nucleotide sequence ID" value="XM_022610824.1"/>
</dbReference>
<keyword evidence="6" id="KW-0378">Hydrolase</keyword>
<feature type="compositionally biased region" description="Low complexity" evidence="8">
    <location>
        <begin position="945"/>
        <end position="957"/>
    </location>
</feature>
<feature type="compositionally biased region" description="Basic and acidic residues" evidence="8">
    <location>
        <begin position="340"/>
        <end position="353"/>
    </location>
</feature>
<evidence type="ECO:0000313" key="11">
    <source>
        <dbReference type="Proteomes" id="UP000006310"/>
    </source>
</evidence>
<dbReference type="eggNOG" id="KOG1868">
    <property type="taxonomic scope" value="Eukaryota"/>
</dbReference>
<feature type="region of interest" description="Disordered" evidence="8">
    <location>
        <begin position="287"/>
        <end position="306"/>
    </location>
</feature>
<evidence type="ECO:0000256" key="5">
    <source>
        <dbReference type="ARBA" id="ARBA00022786"/>
    </source>
</evidence>
<feature type="region of interest" description="Disordered" evidence="8">
    <location>
        <begin position="164"/>
        <end position="194"/>
    </location>
</feature>
<evidence type="ECO:0000256" key="7">
    <source>
        <dbReference type="ARBA" id="ARBA00022807"/>
    </source>
</evidence>
<evidence type="ECO:0000256" key="2">
    <source>
        <dbReference type="ARBA" id="ARBA00009085"/>
    </source>
</evidence>
<keyword evidence="7" id="KW-0788">Thiol protease</keyword>
<dbReference type="Gene3D" id="3.40.250.10">
    <property type="entry name" value="Rhodanese-like domain"/>
    <property type="match status" value="1"/>
</dbReference>
<dbReference type="KEGG" id="kng:KNAG_0L02200"/>
<dbReference type="SUPFAM" id="SSF54001">
    <property type="entry name" value="Cysteine proteinases"/>
    <property type="match status" value="1"/>
</dbReference>
<proteinExistence type="inferred from homology"/>
<keyword evidence="5" id="KW-0833">Ubl conjugation pathway</keyword>
<evidence type="ECO:0000259" key="9">
    <source>
        <dbReference type="PROSITE" id="PS50235"/>
    </source>
</evidence>
<dbReference type="EC" id="3.4.19.12" evidence="3"/>
<evidence type="ECO:0000256" key="4">
    <source>
        <dbReference type="ARBA" id="ARBA00022670"/>
    </source>
</evidence>
<dbReference type="SUPFAM" id="SSF52821">
    <property type="entry name" value="Rhodanese/Cell cycle control phosphatase"/>
    <property type="match status" value="1"/>
</dbReference>
<dbReference type="PANTHER" id="PTHR21646:SF24">
    <property type="entry name" value="UBIQUITIN CARBOXYL-TERMINAL HYDROLASE"/>
    <property type="match status" value="1"/>
</dbReference>
<name>J7S3V1_HUIN7</name>
<dbReference type="AlphaFoldDB" id="J7S3V1"/>
<keyword evidence="11" id="KW-1185">Reference proteome</keyword>
<comment type="catalytic activity">
    <reaction evidence="1">
        <text>Thiol-dependent hydrolysis of ester, thioester, amide, peptide and isopeptide bonds formed by the C-terminal Gly of ubiquitin (a 76-residue protein attached to proteins as an intracellular targeting signal).</text>
        <dbReference type="EC" id="3.4.19.12"/>
    </reaction>
</comment>
<dbReference type="Pfam" id="PF00443">
    <property type="entry name" value="UCH"/>
    <property type="match status" value="1"/>
</dbReference>
<accession>J7S3V1</accession>
<feature type="region of interest" description="Disordered" evidence="8">
    <location>
        <begin position="587"/>
        <end position="607"/>
    </location>
</feature>
<dbReference type="InterPro" id="IPR038765">
    <property type="entry name" value="Papain-like_cys_pep_sf"/>
</dbReference>
<dbReference type="PROSITE" id="PS00973">
    <property type="entry name" value="USP_2"/>
    <property type="match status" value="1"/>
</dbReference>
<protein>
    <recommendedName>
        <fullName evidence="3">ubiquitinyl hydrolase 1</fullName>
        <ecNumber evidence="3">3.4.19.12</ecNumber>
    </recommendedName>
</protein>
<evidence type="ECO:0000256" key="8">
    <source>
        <dbReference type="SAM" id="MobiDB-lite"/>
    </source>
</evidence>
<reference evidence="10 11" key="1">
    <citation type="journal article" date="2011" name="Proc. Natl. Acad. Sci. U.S.A.">
        <title>Evolutionary erosion of yeast sex chromosomes by mating-type switching accidents.</title>
        <authorList>
            <person name="Gordon J.L."/>
            <person name="Armisen D."/>
            <person name="Proux-Wera E."/>
            <person name="Oheigeartaigh S.S."/>
            <person name="Byrne K.P."/>
            <person name="Wolfe K.H."/>
        </authorList>
    </citation>
    <scope>NUCLEOTIDE SEQUENCE [LARGE SCALE GENOMIC DNA]</scope>
    <source>
        <strain evidence="11">ATCC MYA-139 / BCRC 22969 / CBS 8797 / CCRC 22969 / KCTC 17520 / NBRC 10181 / NCYC 3082</strain>
    </source>
</reference>
<feature type="domain" description="USP" evidence="9">
    <location>
        <begin position="691"/>
        <end position="1161"/>
    </location>
</feature>
<dbReference type="CDD" id="cd02674">
    <property type="entry name" value="Peptidase_C19R"/>
    <property type="match status" value="1"/>
</dbReference>
<dbReference type="InterPro" id="IPR050185">
    <property type="entry name" value="Ub_carboxyl-term_hydrolase"/>
</dbReference>
<dbReference type="GO" id="GO:0004843">
    <property type="term" value="F:cysteine-type deubiquitinase activity"/>
    <property type="evidence" value="ECO:0007669"/>
    <property type="project" value="UniProtKB-EC"/>
</dbReference>
<dbReference type="InterPro" id="IPR018200">
    <property type="entry name" value="USP_CS"/>
</dbReference>
<dbReference type="PROSITE" id="PS50235">
    <property type="entry name" value="USP_3"/>
    <property type="match status" value="1"/>
</dbReference>
<evidence type="ECO:0000256" key="1">
    <source>
        <dbReference type="ARBA" id="ARBA00000707"/>
    </source>
</evidence>
<gene>
    <name evidence="10" type="primary">KNAG0L02200</name>
    <name evidence="10" type="ordered locus">KNAG_0L02200</name>
</gene>
<comment type="similarity">
    <text evidence="2">Belongs to the peptidase C19 family.</text>
</comment>
<sequence>MRSMYGDDSTALPFTPELSDELWQRVVKVYTDDIGTALPQLRLQRLIDLLEHTEWLYELYLSCLGKDQNMDALGSFINGCFYVYLVMPQSIQFHTRNRAHTVYSDVRALYESQVNMTNVLLMVKEEVQVVLESQWDSASLNERIPRNRAYSVPDEARVVQNLDKLTLQSPTETRGGRPRSQKKQLLQLPRPGNVPVHSDSEFIAEQGISLHGDDSGWSDLDDQSSPLWRAPQLEPNDQLKLAAEVHDLPPGAISRGSDADEEEDVDDLEIGYEEMGIYGLAHHSVAPPQHAPPPVPLSSQSPITSGGTPAAIDDLMMRRRRTHTMTQMTPAAQTVPPGGAHDRSFKDFTPDRSLTHRKNSYHSVYMLEESESSQGNLYYDESNAYIQSLERLQKQSIITAPELFSILSNEQQSKQLLLIDLRLDYRYNTSKIIAPNTVHIDPKMLWNSNSGAPMYEITELESKLNNPLFNRRDEFDYVVYFSDMKTFMKLNFDYHFTFFYLLNTARGKPLKCVPTVLLGGYEKWKKVILEYGKQYNICVTDYLVRITEGEDDTPARHDCQELPYRQQNFAGINGPGAVEPWKPHEVPATIRKRPPPPPPASVPQSPDVVPVIPPRIMLDSKVSQHRAPFQSNLNFVTGQILEADEDTALQVAPTKRIQQEPFRSATNGLHETYSIPTIEQNPNIYVSLSITGLRNLGNTCYINSMIQCLFATKSFRNLFISMKYKEFLKEVAPKPGANGSQPVISRTFYILFKKMYLNGGCSVVPISFLKSCSLLRPDFKIPDDQQDTTEFLMLILDRLHDELSNQDAVVNEYPDLILYDEKKLNVQNKEYKKWFDKSVIGNGLSPIDDIFQGQMENSLHCQRCGHSSFNYSTFYVLSLAIPKATSSTFSRSKRVSLEECLNMYTSDEVLSGENAWDCPNCCKITKDYKGMVEKTKRNKAARDTLSPGSSSSSSKKGKLFSFSLHHRHHHRSELGELNVSKINRSLSPFRVLGGSSSKSVRKSEDSHSRADVDAQRDIDELREMKEEMKQWKSKKLFTIKTLNFIRMPRTLIIHLSRFYYDLTKKNSTIVTYPLILNIVLKSNEVVKYKLYGVVNHTGNLISGHYTSIVDKQLDHSLNSNGDGWYYFDDEVVKRETRHGDVKHGVMKISSSDVYVLFYERI</sequence>
<dbReference type="InterPro" id="IPR036873">
    <property type="entry name" value="Rhodanese-like_dom_sf"/>
</dbReference>
<reference evidence="11" key="2">
    <citation type="submission" date="2012-08" db="EMBL/GenBank/DDBJ databases">
        <title>Genome sequence of Kazachstania naganishii.</title>
        <authorList>
            <person name="Gordon J.L."/>
            <person name="Armisen D."/>
            <person name="Proux-Wera E."/>
            <person name="OhEigeartaigh S.S."/>
            <person name="Byrne K.P."/>
            <person name="Wolfe K.H."/>
        </authorList>
    </citation>
    <scope>NUCLEOTIDE SEQUENCE [LARGE SCALE GENOMIC DNA]</scope>
    <source>
        <strain evidence="11">ATCC MYA-139 / BCRC 22969 / CBS 8797 / CCRC 22969 / KCTC 17520 / NBRC 10181 / NCYC 3082</strain>
    </source>
</reference>